<proteinExistence type="predicted"/>
<sequence>MLALNDRGGCAESEASAVRCRRGFLPRSRSDLINLEARFLLAVQCWLLTTGEVAPKVKPRLSAVAEAAYHGAARPVSAGLTVLQTSGKLHGGRKRHSLLPECFTHWLSIEGFTRKDIGVNTKKEAFQ</sequence>
<organism evidence="1 2">
    <name type="scientific">Caerostris darwini</name>
    <dbReference type="NCBI Taxonomy" id="1538125"/>
    <lineage>
        <taxon>Eukaryota</taxon>
        <taxon>Metazoa</taxon>
        <taxon>Ecdysozoa</taxon>
        <taxon>Arthropoda</taxon>
        <taxon>Chelicerata</taxon>
        <taxon>Arachnida</taxon>
        <taxon>Araneae</taxon>
        <taxon>Araneomorphae</taxon>
        <taxon>Entelegynae</taxon>
        <taxon>Araneoidea</taxon>
        <taxon>Araneidae</taxon>
        <taxon>Caerostris</taxon>
    </lineage>
</organism>
<gene>
    <name evidence="1" type="ORF">CDAR_571451</name>
</gene>
<accession>A0AAV4QUH9</accession>
<comment type="caution">
    <text evidence="1">The sequence shown here is derived from an EMBL/GenBank/DDBJ whole genome shotgun (WGS) entry which is preliminary data.</text>
</comment>
<dbReference type="EMBL" id="BPLQ01005145">
    <property type="protein sequence ID" value="GIY12892.1"/>
    <property type="molecule type" value="Genomic_DNA"/>
</dbReference>
<keyword evidence="2" id="KW-1185">Reference proteome</keyword>
<dbReference type="Proteomes" id="UP001054837">
    <property type="component" value="Unassembled WGS sequence"/>
</dbReference>
<dbReference type="AlphaFoldDB" id="A0AAV4QUH9"/>
<name>A0AAV4QUH9_9ARAC</name>
<protein>
    <submittedName>
        <fullName evidence="1">Uncharacterized protein</fullName>
    </submittedName>
</protein>
<evidence type="ECO:0000313" key="2">
    <source>
        <dbReference type="Proteomes" id="UP001054837"/>
    </source>
</evidence>
<evidence type="ECO:0000313" key="1">
    <source>
        <dbReference type="EMBL" id="GIY12892.1"/>
    </source>
</evidence>
<reference evidence="1 2" key="1">
    <citation type="submission" date="2021-06" db="EMBL/GenBank/DDBJ databases">
        <title>Caerostris darwini draft genome.</title>
        <authorList>
            <person name="Kono N."/>
            <person name="Arakawa K."/>
        </authorList>
    </citation>
    <scope>NUCLEOTIDE SEQUENCE [LARGE SCALE GENOMIC DNA]</scope>
</reference>